<evidence type="ECO:0000256" key="1">
    <source>
        <dbReference type="SAM" id="MobiDB-lite"/>
    </source>
</evidence>
<keyword evidence="3" id="KW-1185">Reference proteome</keyword>
<evidence type="ECO:0000313" key="2">
    <source>
        <dbReference type="EMBL" id="KAK4449440.1"/>
    </source>
</evidence>
<reference evidence="2" key="2">
    <citation type="submission" date="2023-05" db="EMBL/GenBank/DDBJ databases">
        <authorList>
            <consortium name="Lawrence Berkeley National Laboratory"/>
            <person name="Steindorff A."/>
            <person name="Hensen N."/>
            <person name="Bonometti L."/>
            <person name="Westerberg I."/>
            <person name="Brannstrom I.O."/>
            <person name="Guillou S."/>
            <person name="Cros-Aarteil S."/>
            <person name="Calhoun S."/>
            <person name="Haridas S."/>
            <person name="Kuo A."/>
            <person name="Mondo S."/>
            <person name="Pangilinan J."/>
            <person name="Riley R."/>
            <person name="Labutti K."/>
            <person name="Andreopoulos B."/>
            <person name="Lipzen A."/>
            <person name="Chen C."/>
            <person name="Yanf M."/>
            <person name="Daum C."/>
            <person name="Ng V."/>
            <person name="Clum A."/>
            <person name="Ohm R."/>
            <person name="Martin F."/>
            <person name="Silar P."/>
            <person name="Natvig D."/>
            <person name="Lalanne C."/>
            <person name="Gautier V."/>
            <person name="Ament-Velasquez S.L."/>
            <person name="Kruys A."/>
            <person name="Hutchinson M.I."/>
            <person name="Powell A.J."/>
            <person name="Barry K."/>
            <person name="Miller A.N."/>
            <person name="Grigoriev I.V."/>
            <person name="Debuchy R."/>
            <person name="Gladieux P."/>
            <person name="Thoren M.H."/>
            <person name="Johannesson H."/>
        </authorList>
    </citation>
    <scope>NUCLEOTIDE SEQUENCE</scope>
    <source>
        <strain evidence="2">PSN243</strain>
    </source>
</reference>
<dbReference type="EMBL" id="MU865937">
    <property type="protein sequence ID" value="KAK4449440.1"/>
    <property type="molecule type" value="Genomic_DNA"/>
</dbReference>
<evidence type="ECO:0000313" key="3">
    <source>
        <dbReference type="Proteomes" id="UP001321760"/>
    </source>
</evidence>
<comment type="caution">
    <text evidence="2">The sequence shown here is derived from an EMBL/GenBank/DDBJ whole genome shotgun (WGS) entry which is preliminary data.</text>
</comment>
<reference evidence="2" key="1">
    <citation type="journal article" date="2023" name="Mol. Phylogenet. Evol.">
        <title>Genome-scale phylogeny and comparative genomics of the fungal order Sordariales.</title>
        <authorList>
            <person name="Hensen N."/>
            <person name="Bonometti L."/>
            <person name="Westerberg I."/>
            <person name="Brannstrom I.O."/>
            <person name="Guillou S."/>
            <person name="Cros-Aarteil S."/>
            <person name="Calhoun S."/>
            <person name="Haridas S."/>
            <person name="Kuo A."/>
            <person name="Mondo S."/>
            <person name="Pangilinan J."/>
            <person name="Riley R."/>
            <person name="LaButti K."/>
            <person name="Andreopoulos B."/>
            <person name="Lipzen A."/>
            <person name="Chen C."/>
            <person name="Yan M."/>
            <person name="Daum C."/>
            <person name="Ng V."/>
            <person name="Clum A."/>
            <person name="Steindorff A."/>
            <person name="Ohm R.A."/>
            <person name="Martin F."/>
            <person name="Silar P."/>
            <person name="Natvig D.O."/>
            <person name="Lalanne C."/>
            <person name="Gautier V."/>
            <person name="Ament-Velasquez S.L."/>
            <person name="Kruys A."/>
            <person name="Hutchinson M.I."/>
            <person name="Powell A.J."/>
            <person name="Barry K."/>
            <person name="Miller A.N."/>
            <person name="Grigoriev I.V."/>
            <person name="Debuchy R."/>
            <person name="Gladieux P."/>
            <person name="Hiltunen Thoren M."/>
            <person name="Johannesson H."/>
        </authorList>
    </citation>
    <scope>NUCLEOTIDE SEQUENCE</scope>
    <source>
        <strain evidence="2">PSN243</strain>
    </source>
</reference>
<sequence length="272" mass="29674">MTYLGYTQQSPSRIGRPSLEYIRTPGIVMTPRMIPGSDKSLRVIDAMADPSMSPIPCYSIKLPSTLDRPLSIIFSPHGIKYSSLHSYVTHHLVSEAALPLTALLHCFDTVSSRLFGDVLLGAPSGVEIATRSEAKSWFSTHDDGNKISGGVLNRILLKTTRFCREDILRRLNSPESSMVSNTTASKCSSGQGAKVTRVFAPEIGDPITVSGKGIHDQVIEIPESRTPARPEAHRRGESWLDLEEEDINESSLPSPREASSLPNFGSSGHTIF</sequence>
<organism evidence="2 3">
    <name type="scientific">Podospora aff. communis PSN243</name>
    <dbReference type="NCBI Taxonomy" id="3040156"/>
    <lineage>
        <taxon>Eukaryota</taxon>
        <taxon>Fungi</taxon>
        <taxon>Dikarya</taxon>
        <taxon>Ascomycota</taxon>
        <taxon>Pezizomycotina</taxon>
        <taxon>Sordariomycetes</taxon>
        <taxon>Sordariomycetidae</taxon>
        <taxon>Sordariales</taxon>
        <taxon>Podosporaceae</taxon>
        <taxon>Podospora</taxon>
    </lineage>
</organism>
<feature type="compositionally biased region" description="Polar residues" evidence="1">
    <location>
        <begin position="260"/>
        <end position="272"/>
    </location>
</feature>
<dbReference type="Proteomes" id="UP001321760">
    <property type="component" value="Unassembled WGS sequence"/>
</dbReference>
<accession>A0AAV9GLP9</accession>
<feature type="compositionally biased region" description="Basic and acidic residues" evidence="1">
    <location>
        <begin position="220"/>
        <end position="238"/>
    </location>
</feature>
<proteinExistence type="predicted"/>
<gene>
    <name evidence="2" type="ORF">QBC34DRAFT_90502</name>
</gene>
<feature type="region of interest" description="Disordered" evidence="1">
    <location>
        <begin position="220"/>
        <end position="272"/>
    </location>
</feature>
<name>A0AAV9GLP9_9PEZI</name>
<dbReference type="AlphaFoldDB" id="A0AAV9GLP9"/>
<protein>
    <submittedName>
        <fullName evidence="2">Uncharacterized protein</fullName>
    </submittedName>
</protein>